<dbReference type="PANTHER" id="PTHR31143:SF2">
    <property type="entry name" value="FR47-LIKE DOMAIN-CONTAINING PROTEIN-RELATED"/>
    <property type="match status" value="1"/>
</dbReference>
<dbReference type="Gene3D" id="3.40.630.30">
    <property type="match status" value="1"/>
</dbReference>
<keyword evidence="3" id="KW-1185">Reference proteome</keyword>
<dbReference type="RefSeq" id="WP_068649755.1">
    <property type="nucleotide sequence ID" value="NZ_CP043611.1"/>
</dbReference>
<feature type="domain" description="N-acetyltransferase" evidence="1">
    <location>
        <begin position="139"/>
        <end position="278"/>
    </location>
</feature>
<evidence type="ECO:0000259" key="1">
    <source>
        <dbReference type="PROSITE" id="PS51186"/>
    </source>
</evidence>
<name>A0A168NAS7_9BACL</name>
<dbReference type="Proteomes" id="UP000077355">
    <property type="component" value="Unassembled WGS sequence"/>
</dbReference>
<dbReference type="AlphaFoldDB" id="A0A168NAS7"/>
<dbReference type="SUPFAM" id="SSF55729">
    <property type="entry name" value="Acyl-CoA N-acyltransferases (Nat)"/>
    <property type="match status" value="1"/>
</dbReference>
<evidence type="ECO:0000313" key="3">
    <source>
        <dbReference type="Proteomes" id="UP000077355"/>
    </source>
</evidence>
<proteinExistence type="predicted"/>
<dbReference type="Pfam" id="PF12746">
    <property type="entry name" value="GNAT_acetyltran"/>
    <property type="match status" value="1"/>
</dbReference>
<organism evidence="2 3">
    <name type="scientific">Paenibacillus antarcticus</name>
    <dbReference type="NCBI Taxonomy" id="253703"/>
    <lineage>
        <taxon>Bacteria</taxon>
        <taxon>Bacillati</taxon>
        <taxon>Bacillota</taxon>
        <taxon>Bacilli</taxon>
        <taxon>Bacillales</taxon>
        <taxon>Paenibacillaceae</taxon>
        <taxon>Paenibacillus</taxon>
    </lineage>
</organism>
<dbReference type="EMBL" id="LVJI01000016">
    <property type="protein sequence ID" value="OAB45590.1"/>
    <property type="molecule type" value="Genomic_DNA"/>
</dbReference>
<protein>
    <submittedName>
        <fullName evidence="2">Acyl-CoA thioesterase</fullName>
    </submittedName>
</protein>
<accession>A0A168NAS7</accession>
<dbReference type="InterPro" id="IPR000182">
    <property type="entry name" value="GNAT_dom"/>
</dbReference>
<dbReference type="PANTHER" id="PTHR31143">
    <property type="match status" value="1"/>
</dbReference>
<evidence type="ECO:0000313" key="2">
    <source>
        <dbReference type="EMBL" id="OAB45590.1"/>
    </source>
</evidence>
<comment type="caution">
    <text evidence="2">The sequence shown here is derived from an EMBL/GenBank/DDBJ whole genome shotgun (WGS) entry which is preliminary data.</text>
</comment>
<dbReference type="OrthoDB" id="2773476at2"/>
<dbReference type="GO" id="GO:0016747">
    <property type="term" value="F:acyltransferase activity, transferring groups other than amino-acyl groups"/>
    <property type="evidence" value="ECO:0007669"/>
    <property type="project" value="InterPro"/>
</dbReference>
<sequence length="278" mass="32149">MITELNKHEFYTIKHLTDPCNNIEVRAVVNGNSPGWVYVDHRIRPTAALLWIQGQEGFHIIGNEHSESFRIGLEAYMTQYIEPRLQELGVNWVEISGETDSWADTIQEIFTTRDISSDIQHVFTLKGNSDACEYIEDKIMIRRIDENLLNSRRLDNHSFLEEKINRFWNSIDTFLPVGFGYIVEHNNNVLSACLSSFVDKETHAIDIETLEGYKRNKYGTAVARAFIDECKQRGISPYWDCSPENMGSISVARSLGLTPCFDYKIFWYECRTIMPKTT</sequence>
<reference evidence="2 3" key="1">
    <citation type="submission" date="2016-03" db="EMBL/GenBank/DDBJ databases">
        <title>Draft genome sequence of Paenibacillus antarcticus CECT 5836.</title>
        <authorList>
            <person name="Shin S.-K."/>
            <person name="Yi H."/>
        </authorList>
    </citation>
    <scope>NUCLEOTIDE SEQUENCE [LARGE SCALE GENOMIC DNA]</scope>
    <source>
        <strain evidence="2 3">CECT 5836</strain>
    </source>
</reference>
<dbReference type="PROSITE" id="PS51186">
    <property type="entry name" value="GNAT"/>
    <property type="match status" value="1"/>
</dbReference>
<dbReference type="InterPro" id="IPR027365">
    <property type="entry name" value="GNAT_acetyltra_YdfB-like"/>
</dbReference>
<dbReference type="InterPro" id="IPR016181">
    <property type="entry name" value="Acyl_CoA_acyltransferase"/>
</dbReference>
<gene>
    <name evidence="2" type="ORF">PBAT_11775</name>
</gene>